<dbReference type="GO" id="GO:0070204">
    <property type="term" value="F:2-succinyl-5-enolpyruvyl-6-hydroxy-3-cyclohexene-1-carboxylic-acid synthase activity"/>
    <property type="evidence" value="ECO:0007669"/>
    <property type="project" value="InterPro"/>
</dbReference>
<dbReference type="Gene3D" id="3.40.50.1220">
    <property type="entry name" value="TPP-binding domain"/>
    <property type="match status" value="1"/>
</dbReference>
<keyword evidence="1" id="KW-0808">Transferase</keyword>
<evidence type="ECO:0000256" key="2">
    <source>
        <dbReference type="ARBA" id="ARBA00022723"/>
    </source>
</evidence>
<dbReference type="GO" id="GO:0030976">
    <property type="term" value="F:thiamine pyrophosphate binding"/>
    <property type="evidence" value="ECO:0007669"/>
    <property type="project" value="InterPro"/>
</dbReference>
<dbReference type="OMA" id="YDSNALW"/>
<dbReference type="PANTHER" id="PTHR42916">
    <property type="entry name" value="2-SUCCINYL-5-ENOLPYRUVYL-6-HYDROXY-3-CYCLOHEXENE-1-CARBOXYLATE SYNTHASE"/>
    <property type="match status" value="1"/>
</dbReference>
<organism evidence="8 9">
    <name type="scientific">Emiliania huxleyi (strain CCMP1516)</name>
    <dbReference type="NCBI Taxonomy" id="280463"/>
    <lineage>
        <taxon>Eukaryota</taxon>
        <taxon>Haptista</taxon>
        <taxon>Haptophyta</taxon>
        <taxon>Prymnesiophyceae</taxon>
        <taxon>Isochrysidales</taxon>
        <taxon>Noelaerhabdaceae</taxon>
        <taxon>Emiliania</taxon>
    </lineage>
</organism>
<evidence type="ECO:0000259" key="6">
    <source>
        <dbReference type="Pfam" id="PF02775"/>
    </source>
</evidence>
<keyword evidence="9" id="KW-1185">Reference proteome</keyword>
<dbReference type="PIRSF" id="PIRSF004983">
    <property type="entry name" value="MenD"/>
    <property type="match status" value="1"/>
</dbReference>
<keyword evidence="3" id="KW-0460">Magnesium</keyword>
<evidence type="ECO:0000259" key="7">
    <source>
        <dbReference type="Pfam" id="PF02776"/>
    </source>
</evidence>
<keyword evidence="2" id="KW-0479">Metal-binding</keyword>
<dbReference type="GO" id="GO:0009234">
    <property type="term" value="P:menaquinone biosynthetic process"/>
    <property type="evidence" value="ECO:0007669"/>
    <property type="project" value="InterPro"/>
</dbReference>
<sequence length="579" mass="59291">MSFTDRLLSLPNLNAVYSAVLLEELRRGGLGHVFLCPGSRCSALTAAVAASSVPHTMVTDERGAGFAAIGFARASGRPAAVVVTSGTAVANLLPATVESCGAPLEMLTPVAPVTHPLRRMQDTGANQTVAQVGMLGPLRWFKDVPPPAESEPLVAWLADAAYAAACTLRQPQGPVQLNLQYREPLAPSAAAWPAALLEAPRVASWPPAPLAYRELLASSSPFTVYSTAEGPPGEEVVAPLAALLAGARRGAGGGCRGCGVVVAGAMRSDAGRRAAAALAARLGWPLLADINSGLRKPGAAGESEGATMSAAAVRSVPLYDLLIGAEEVAPPDVVLMAGEWPAWVARHVCAVLARREAATGTRADPAGSRGGGARHFLFCSSSLPIRHLDMYCAVAPEARSKPNPRPSLAEVLSNRGASGIDGILHAALGAALASPQGGCTCLVGDVAALHDLSALPALAAAAPPLTVVILNNGGGGIFHYLPIASHQVFTPYFDTPHTHSFDSVCRGFGLPYAAASTAEAFEAAYGAALAGGSLSLIEVFCHKEETHRTHQQLLGVARAVARRVLASGARDSALRGGAV</sequence>
<dbReference type="STRING" id="2903.R1DLE9"/>
<dbReference type="eggNOG" id="KOG1223">
    <property type="taxonomic scope" value="Eukaryota"/>
</dbReference>
<dbReference type="GO" id="GO:0046872">
    <property type="term" value="F:metal ion binding"/>
    <property type="evidence" value="ECO:0007669"/>
    <property type="project" value="UniProtKB-KW"/>
</dbReference>
<dbReference type="Pfam" id="PF02776">
    <property type="entry name" value="TPP_enzyme_N"/>
    <property type="match status" value="1"/>
</dbReference>
<dbReference type="InterPro" id="IPR011766">
    <property type="entry name" value="TPP_enzyme_TPP-bd"/>
</dbReference>
<protein>
    <recommendedName>
        <fullName evidence="10">2-succinyl-5-enolpyruvyl-6-hydroxy-3-cyclohexene-1-carboxylic-acid synthase</fullName>
    </recommendedName>
</protein>
<evidence type="ECO:0000256" key="1">
    <source>
        <dbReference type="ARBA" id="ARBA00022679"/>
    </source>
</evidence>
<dbReference type="InterPro" id="IPR012001">
    <property type="entry name" value="Thiamin_PyroP_enz_TPP-bd_dom"/>
</dbReference>
<evidence type="ECO:0000256" key="4">
    <source>
        <dbReference type="ARBA" id="ARBA00023052"/>
    </source>
</evidence>
<name>A0A0D3IE24_EMIH1</name>
<dbReference type="AlphaFoldDB" id="A0A0D3IE24"/>
<dbReference type="InterPro" id="IPR004433">
    <property type="entry name" value="MenaQ_synth_MenD"/>
</dbReference>
<evidence type="ECO:0000313" key="9">
    <source>
        <dbReference type="Proteomes" id="UP000013827"/>
    </source>
</evidence>
<evidence type="ECO:0008006" key="10">
    <source>
        <dbReference type="Google" id="ProtNLM"/>
    </source>
</evidence>
<dbReference type="HOGENOM" id="CLU_006051_3_0_1"/>
<dbReference type="SUPFAM" id="SSF52518">
    <property type="entry name" value="Thiamin diphosphate-binding fold (THDP-binding)"/>
    <property type="match status" value="2"/>
</dbReference>
<dbReference type="HAMAP" id="MF_01659">
    <property type="entry name" value="MenD"/>
    <property type="match status" value="1"/>
</dbReference>
<reference evidence="8" key="2">
    <citation type="submission" date="2024-10" db="UniProtKB">
        <authorList>
            <consortium name="EnsemblProtists"/>
        </authorList>
    </citation>
    <scope>IDENTIFICATION</scope>
</reference>
<evidence type="ECO:0000256" key="3">
    <source>
        <dbReference type="ARBA" id="ARBA00022842"/>
    </source>
</evidence>
<evidence type="ECO:0000256" key="5">
    <source>
        <dbReference type="ARBA" id="ARBA00023211"/>
    </source>
</evidence>
<dbReference type="Gene3D" id="3.40.50.970">
    <property type="match status" value="2"/>
</dbReference>
<feature type="domain" description="Thiamine pyrophosphate enzyme TPP-binding" evidence="6">
    <location>
        <begin position="424"/>
        <end position="539"/>
    </location>
</feature>
<dbReference type="InterPro" id="IPR029061">
    <property type="entry name" value="THDP-binding"/>
</dbReference>
<dbReference type="KEGG" id="ehx:EMIHUDRAFT_96767"/>
<dbReference type="Proteomes" id="UP000013827">
    <property type="component" value="Unassembled WGS sequence"/>
</dbReference>
<keyword evidence="5" id="KW-0464">Manganese</keyword>
<accession>A0A0D3IE24</accession>
<dbReference type="Pfam" id="PF02775">
    <property type="entry name" value="TPP_enzyme_C"/>
    <property type="match status" value="1"/>
</dbReference>
<dbReference type="PaxDb" id="2903-EOD09509"/>
<evidence type="ECO:0000313" key="8">
    <source>
        <dbReference type="EnsemblProtists" id="EOD09509"/>
    </source>
</evidence>
<dbReference type="GeneID" id="17255691"/>
<reference evidence="9" key="1">
    <citation type="journal article" date="2013" name="Nature">
        <title>Pan genome of the phytoplankton Emiliania underpins its global distribution.</title>
        <authorList>
            <person name="Read B.A."/>
            <person name="Kegel J."/>
            <person name="Klute M.J."/>
            <person name="Kuo A."/>
            <person name="Lefebvre S.C."/>
            <person name="Maumus F."/>
            <person name="Mayer C."/>
            <person name="Miller J."/>
            <person name="Monier A."/>
            <person name="Salamov A."/>
            <person name="Young J."/>
            <person name="Aguilar M."/>
            <person name="Claverie J.M."/>
            <person name="Frickenhaus S."/>
            <person name="Gonzalez K."/>
            <person name="Herman E.K."/>
            <person name="Lin Y.C."/>
            <person name="Napier J."/>
            <person name="Ogata H."/>
            <person name="Sarno A.F."/>
            <person name="Shmutz J."/>
            <person name="Schroeder D."/>
            <person name="de Vargas C."/>
            <person name="Verret F."/>
            <person name="von Dassow P."/>
            <person name="Valentin K."/>
            <person name="Van de Peer Y."/>
            <person name="Wheeler G."/>
            <person name="Dacks J.B."/>
            <person name="Delwiche C.F."/>
            <person name="Dyhrman S.T."/>
            <person name="Glockner G."/>
            <person name="John U."/>
            <person name="Richards T."/>
            <person name="Worden A.Z."/>
            <person name="Zhang X."/>
            <person name="Grigoriev I.V."/>
            <person name="Allen A.E."/>
            <person name="Bidle K."/>
            <person name="Borodovsky M."/>
            <person name="Bowler C."/>
            <person name="Brownlee C."/>
            <person name="Cock J.M."/>
            <person name="Elias M."/>
            <person name="Gladyshev V.N."/>
            <person name="Groth M."/>
            <person name="Guda C."/>
            <person name="Hadaegh A."/>
            <person name="Iglesias-Rodriguez M.D."/>
            <person name="Jenkins J."/>
            <person name="Jones B.M."/>
            <person name="Lawson T."/>
            <person name="Leese F."/>
            <person name="Lindquist E."/>
            <person name="Lobanov A."/>
            <person name="Lomsadze A."/>
            <person name="Malik S.B."/>
            <person name="Marsh M.E."/>
            <person name="Mackinder L."/>
            <person name="Mock T."/>
            <person name="Mueller-Roeber B."/>
            <person name="Pagarete A."/>
            <person name="Parker M."/>
            <person name="Probert I."/>
            <person name="Quesneville H."/>
            <person name="Raines C."/>
            <person name="Rensing S.A."/>
            <person name="Riano-Pachon D.M."/>
            <person name="Richier S."/>
            <person name="Rokitta S."/>
            <person name="Shiraiwa Y."/>
            <person name="Soanes D.M."/>
            <person name="van der Giezen M."/>
            <person name="Wahlund T.M."/>
            <person name="Williams B."/>
            <person name="Wilson W."/>
            <person name="Wolfe G."/>
            <person name="Wurch L.L."/>
        </authorList>
    </citation>
    <scope>NUCLEOTIDE SEQUENCE</scope>
</reference>
<dbReference type="EnsemblProtists" id="EOD09509">
    <property type="protein sequence ID" value="EOD09509"/>
    <property type="gene ID" value="EMIHUDRAFT_96767"/>
</dbReference>
<dbReference type="PANTHER" id="PTHR42916:SF1">
    <property type="entry name" value="PROTEIN PHYLLO, CHLOROPLASTIC"/>
    <property type="match status" value="1"/>
</dbReference>
<keyword evidence="4" id="KW-0786">Thiamine pyrophosphate</keyword>
<dbReference type="RefSeq" id="XP_005761938.1">
    <property type="nucleotide sequence ID" value="XM_005761881.1"/>
</dbReference>
<proteinExistence type="inferred from homology"/>
<feature type="domain" description="Thiamine pyrophosphate enzyme N-terminal TPP-binding" evidence="7">
    <location>
        <begin position="18"/>
        <end position="107"/>
    </location>
</feature>